<dbReference type="InterPro" id="IPR022673">
    <property type="entry name" value="Hexokinase_C"/>
</dbReference>
<dbReference type="Pfam" id="PF03727">
    <property type="entry name" value="Hexokinase_2"/>
    <property type="match status" value="1"/>
</dbReference>
<gene>
    <name evidence="3" type="ORF">LEL_08881</name>
</gene>
<dbReference type="GO" id="GO:0006096">
    <property type="term" value="P:glycolytic process"/>
    <property type="evidence" value="ECO:0007669"/>
    <property type="project" value="UniProtKB-KW"/>
</dbReference>
<keyword evidence="4" id="KW-1185">Reference proteome</keyword>
<name>A0A168DWM0_CORDF</name>
<dbReference type="GO" id="GO:0006006">
    <property type="term" value="P:glucose metabolic process"/>
    <property type="evidence" value="ECO:0007669"/>
    <property type="project" value="TreeGrafter"/>
</dbReference>
<dbReference type="GO" id="GO:0005829">
    <property type="term" value="C:cytosol"/>
    <property type="evidence" value="ECO:0007669"/>
    <property type="project" value="TreeGrafter"/>
</dbReference>
<dbReference type="EC" id="2.7.1.-" evidence="1"/>
<dbReference type="GO" id="GO:0005536">
    <property type="term" value="F:D-glucose binding"/>
    <property type="evidence" value="ECO:0007669"/>
    <property type="project" value="InterPro"/>
</dbReference>
<dbReference type="GO" id="GO:0008865">
    <property type="term" value="F:fructokinase activity"/>
    <property type="evidence" value="ECO:0007669"/>
    <property type="project" value="TreeGrafter"/>
</dbReference>
<dbReference type="PANTHER" id="PTHR19443">
    <property type="entry name" value="HEXOKINASE"/>
    <property type="match status" value="1"/>
</dbReference>
<accession>A0A168DWM0</accession>
<dbReference type="GO" id="GO:0005739">
    <property type="term" value="C:mitochondrion"/>
    <property type="evidence" value="ECO:0007669"/>
    <property type="project" value="TreeGrafter"/>
</dbReference>
<dbReference type="OrthoDB" id="419537at2759"/>
<dbReference type="Proteomes" id="UP000076881">
    <property type="component" value="Unassembled WGS sequence"/>
</dbReference>
<comment type="caution">
    <text evidence="3">The sequence shown here is derived from an EMBL/GenBank/DDBJ whole genome shotgun (WGS) entry which is preliminary data.</text>
</comment>
<dbReference type="Gene3D" id="3.40.367.20">
    <property type="match status" value="1"/>
</dbReference>
<dbReference type="PROSITE" id="PS51748">
    <property type="entry name" value="HEXOKINASE_2"/>
    <property type="match status" value="1"/>
</dbReference>
<dbReference type="GO" id="GO:0005524">
    <property type="term" value="F:ATP binding"/>
    <property type="evidence" value="ECO:0007669"/>
    <property type="project" value="UniProtKB-UniRule"/>
</dbReference>
<dbReference type="SUPFAM" id="SSF53067">
    <property type="entry name" value="Actin-like ATPase domain"/>
    <property type="match status" value="2"/>
</dbReference>
<dbReference type="GO" id="GO:0001678">
    <property type="term" value="P:intracellular glucose homeostasis"/>
    <property type="evidence" value="ECO:0007669"/>
    <property type="project" value="InterPro"/>
</dbReference>
<sequence length="377" mass="41396">MAASNTPELGTPKAASFRKLGFTFSFTYDSHSVSHGTMLQWDKGWDIPDAIGRDPCRMLQNAIDRQKLRVRVTALTNDSVGTNAAYVEDRARIEKLPPLKESYRSEDSVMVINTEWGAWFDTTPSALPGCIYDHILDRESPTPGQQLFEKRTSGLYLGELARLVIVDLIASKVLQMTLKLGSPLETAYHVSASFLSLLATSFDEPKARDWQTVKIEISKALHVDNISMKDAQILVQLGAAIVKRAAQLAGATIAAVIIHSERLETIFQRPNPSASSNWRRWRNWATFSTTICCGGRGHRDDNAPALDSDSTLDAAAGYIEIGIDGSLFEYYPGFEEEVRRALRAVPRIGVEGETRVKIGLAKDGSSLGAALIAQSVP</sequence>
<keyword evidence="1" id="KW-0808">Transferase</keyword>
<keyword evidence="1" id="KW-0324">Glycolysis</keyword>
<dbReference type="PANTHER" id="PTHR19443:SF30">
    <property type="entry name" value="GLUCOKINASE-1-RELATED"/>
    <property type="match status" value="1"/>
</dbReference>
<organism evidence="3 4">
    <name type="scientific">Akanthomyces lecanii RCEF 1005</name>
    <dbReference type="NCBI Taxonomy" id="1081108"/>
    <lineage>
        <taxon>Eukaryota</taxon>
        <taxon>Fungi</taxon>
        <taxon>Dikarya</taxon>
        <taxon>Ascomycota</taxon>
        <taxon>Pezizomycotina</taxon>
        <taxon>Sordariomycetes</taxon>
        <taxon>Hypocreomycetidae</taxon>
        <taxon>Hypocreales</taxon>
        <taxon>Cordycipitaceae</taxon>
        <taxon>Akanthomyces</taxon>
        <taxon>Cordyceps confragosa</taxon>
    </lineage>
</organism>
<dbReference type="STRING" id="1081108.A0A168DWM0"/>
<dbReference type="GO" id="GO:0004340">
    <property type="term" value="F:glucokinase activity"/>
    <property type="evidence" value="ECO:0007669"/>
    <property type="project" value="TreeGrafter"/>
</dbReference>
<dbReference type="InterPro" id="IPR043129">
    <property type="entry name" value="ATPase_NBD"/>
</dbReference>
<dbReference type="PRINTS" id="PR00475">
    <property type="entry name" value="HEXOKINASE"/>
</dbReference>
<evidence type="ECO:0000256" key="1">
    <source>
        <dbReference type="RuleBase" id="RU362007"/>
    </source>
</evidence>
<keyword evidence="1" id="KW-0067">ATP-binding</keyword>
<feature type="domain" description="Hexokinase C-terminal" evidence="2">
    <location>
        <begin position="80"/>
        <end position="373"/>
    </location>
</feature>
<dbReference type="AlphaFoldDB" id="A0A168DWM0"/>
<dbReference type="Gene3D" id="3.30.420.40">
    <property type="match status" value="1"/>
</dbReference>
<keyword evidence="1" id="KW-0547">Nucleotide-binding</keyword>
<evidence type="ECO:0000313" key="3">
    <source>
        <dbReference type="EMBL" id="OAA73097.1"/>
    </source>
</evidence>
<protein>
    <recommendedName>
        <fullName evidence="1">Phosphotransferase</fullName>
        <ecNumber evidence="1">2.7.1.-</ecNumber>
    </recommendedName>
</protein>
<dbReference type="InterPro" id="IPR001312">
    <property type="entry name" value="Hexokinase"/>
</dbReference>
<proteinExistence type="inferred from homology"/>
<keyword evidence="1 3" id="KW-0418">Kinase</keyword>
<evidence type="ECO:0000259" key="2">
    <source>
        <dbReference type="Pfam" id="PF03727"/>
    </source>
</evidence>
<evidence type="ECO:0000313" key="4">
    <source>
        <dbReference type="Proteomes" id="UP000076881"/>
    </source>
</evidence>
<comment type="similarity">
    <text evidence="1">Belongs to the hexokinase family.</text>
</comment>
<dbReference type="EMBL" id="AZHF01000007">
    <property type="protein sequence ID" value="OAA73097.1"/>
    <property type="molecule type" value="Genomic_DNA"/>
</dbReference>
<reference evidence="3 4" key="1">
    <citation type="journal article" date="2016" name="Genome Biol. Evol.">
        <title>Divergent and convergent evolution of fungal pathogenicity.</title>
        <authorList>
            <person name="Shang Y."/>
            <person name="Xiao G."/>
            <person name="Zheng P."/>
            <person name="Cen K."/>
            <person name="Zhan S."/>
            <person name="Wang C."/>
        </authorList>
    </citation>
    <scope>NUCLEOTIDE SEQUENCE [LARGE SCALE GENOMIC DNA]</scope>
    <source>
        <strain evidence="3 4">RCEF 1005</strain>
    </source>
</reference>